<feature type="compositionally biased region" description="Polar residues" evidence="5">
    <location>
        <begin position="17"/>
        <end position="32"/>
    </location>
</feature>
<dbReference type="PANTHER" id="PTHR31561">
    <property type="entry name" value="3-KETOACYL-COA SYNTHASE"/>
    <property type="match status" value="1"/>
</dbReference>
<dbReference type="GO" id="GO:0046872">
    <property type="term" value="F:metal ion binding"/>
    <property type="evidence" value="ECO:0007669"/>
    <property type="project" value="InterPro"/>
</dbReference>
<dbReference type="InterPro" id="IPR036423">
    <property type="entry name" value="SOD-like_Cu/Zn_dom_sf"/>
</dbReference>
<feature type="compositionally biased region" description="Polar residues" evidence="5">
    <location>
        <begin position="50"/>
        <end position="59"/>
    </location>
</feature>
<dbReference type="InterPro" id="IPR013747">
    <property type="entry name" value="ACP_syn_III_C"/>
</dbReference>
<keyword evidence="4" id="KW-0012">Acyltransferase</keyword>
<sequence>MASPESATALESVPASVISSRQAATPGPSTSLPHGGHLVIDLRSLMDPLSPSTSVSQPRAHQLDLPTTAHDPGRYLGPLGDLGTLDARENGEAFFSGVIQMLRVPDLIGRSIGVYETEDKSDPGITAAVLARSAGVGENYKKICTTIAAMSASVDFSCLRPPKFCKVSLSTFIEHASMIECFDKKSIDFMAKIISSSGQGEETYLPPSLHYIPPRTHQEDSIKELHMLLFPVMDDLLSKTKISPRDVDILIVNCSGFCSSPSLSSIIVNKYSMRADIKSFNLSGMGCSASAIGIHMASNLLQTYKNSYAVVLSTEILSTGWYAGNERPKLLLNCLFRMGSAAILLTNRKEAKESSKYKLLETVRTQRAFNDKAYFSAIREEDSKGITGFTLNQDLLQIAGETLRSHMAILGASILPLKEKIRHRLSILKRYINPSGDIYVPDFRSVIQHYCIPTSGKAVIREIGKGLKLNETEMEAAIMTLHRFGNQSSASMWYELAYIEAKERVKKGEKVWQLGLGSGPKCSSMVWECLKPIVDESKKGPWSDCIDRYPIIADKPYIN</sequence>
<evidence type="ECO:0000256" key="1">
    <source>
        <dbReference type="ARBA" id="ARBA00005531"/>
    </source>
</evidence>
<dbReference type="Pfam" id="PF08541">
    <property type="entry name" value="ACP_syn_III_C"/>
    <property type="match status" value="1"/>
</dbReference>
<evidence type="ECO:0000259" key="6">
    <source>
        <dbReference type="Pfam" id="PF08392"/>
    </source>
</evidence>
<dbReference type="AlphaFoldDB" id="A0A834YI70"/>
<reference evidence="8 9" key="1">
    <citation type="submission" date="2020-04" db="EMBL/GenBank/DDBJ databases">
        <title>Plant Genome Project.</title>
        <authorList>
            <person name="Zhang R.-G."/>
        </authorList>
    </citation>
    <scope>NUCLEOTIDE SEQUENCE [LARGE SCALE GENOMIC DNA]</scope>
    <source>
        <strain evidence="8">YNK0</strain>
        <tissue evidence="8">Leaf</tissue>
    </source>
</reference>
<dbReference type="CDD" id="cd00831">
    <property type="entry name" value="CHS_like"/>
    <property type="match status" value="1"/>
</dbReference>
<dbReference type="EMBL" id="JABCRI010000021">
    <property type="protein sequence ID" value="KAF8380357.1"/>
    <property type="molecule type" value="Genomic_DNA"/>
</dbReference>
<evidence type="ECO:0000256" key="5">
    <source>
        <dbReference type="SAM" id="MobiDB-lite"/>
    </source>
</evidence>
<keyword evidence="3" id="KW-0808">Transferase</keyword>
<evidence type="ECO:0000313" key="8">
    <source>
        <dbReference type="EMBL" id="KAF8380357.1"/>
    </source>
</evidence>
<dbReference type="OMA" id="PKTHQRE"/>
<dbReference type="OrthoDB" id="329835at2759"/>
<comment type="caution">
    <text evidence="8">The sequence shown here is derived from an EMBL/GenBank/DDBJ whole genome shotgun (WGS) entry which is preliminary data.</text>
</comment>
<dbReference type="SUPFAM" id="SSF53901">
    <property type="entry name" value="Thiolase-like"/>
    <property type="match status" value="2"/>
</dbReference>
<feature type="domain" description="Beta-ketoacyl-[acyl-carrier-protein] synthase III C-terminal" evidence="7">
    <location>
        <begin position="447"/>
        <end position="528"/>
    </location>
</feature>
<keyword evidence="9" id="KW-1185">Reference proteome</keyword>
<organism evidence="8 9">
    <name type="scientific">Tetracentron sinense</name>
    <name type="common">Spur-leaf</name>
    <dbReference type="NCBI Taxonomy" id="13715"/>
    <lineage>
        <taxon>Eukaryota</taxon>
        <taxon>Viridiplantae</taxon>
        <taxon>Streptophyta</taxon>
        <taxon>Embryophyta</taxon>
        <taxon>Tracheophyta</taxon>
        <taxon>Spermatophyta</taxon>
        <taxon>Magnoliopsida</taxon>
        <taxon>Trochodendrales</taxon>
        <taxon>Trochodendraceae</taxon>
        <taxon>Tetracentron</taxon>
    </lineage>
</organism>
<evidence type="ECO:0000313" key="9">
    <source>
        <dbReference type="Proteomes" id="UP000655225"/>
    </source>
</evidence>
<evidence type="ECO:0000256" key="4">
    <source>
        <dbReference type="ARBA" id="ARBA00023315"/>
    </source>
</evidence>
<evidence type="ECO:0000256" key="2">
    <source>
        <dbReference type="ARBA" id="ARBA00012307"/>
    </source>
</evidence>
<dbReference type="Pfam" id="PF08392">
    <property type="entry name" value="FAE1_CUT1_RppA"/>
    <property type="match status" value="1"/>
</dbReference>
<dbReference type="InterPro" id="IPR013601">
    <property type="entry name" value="FAE1_typ3_polyketide_synth"/>
</dbReference>
<feature type="region of interest" description="Disordered" evidence="5">
    <location>
        <begin position="1"/>
        <end position="36"/>
    </location>
</feature>
<accession>A0A834YI70</accession>
<dbReference type="GO" id="GO:0009922">
    <property type="term" value="F:fatty acid elongase activity"/>
    <property type="evidence" value="ECO:0007669"/>
    <property type="project" value="UniProtKB-EC"/>
</dbReference>
<feature type="domain" description="FAE" evidence="6">
    <location>
        <begin position="154"/>
        <end position="430"/>
    </location>
</feature>
<evidence type="ECO:0000256" key="3">
    <source>
        <dbReference type="ARBA" id="ARBA00022679"/>
    </source>
</evidence>
<dbReference type="InterPro" id="IPR016039">
    <property type="entry name" value="Thiolase-like"/>
</dbReference>
<dbReference type="Proteomes" id="UP000655225">
    <property type="component" value="Unassembled WGS sequence"/>
</dbReference>
<dbReference type="SUPFAM" id="SSF49329">
    <property type="entry name" value="Cu,Zn superoxide dismutase-like"/>
    <property type="match status" value="1"/>
</dbReference>
<dbReference type="GO" id="GO:0016020">
    <property type="term" value="C:membrane"/>
    <property type="evidence" value="ECO:0007669"/>
    <property type="project" value="InterPro"/>
</dbReference>
<name>A0A834YI70_TETSI</name>
<protein>
    <recommendedName>
        <fullName evidence="2">very-long-chain 3-oxoacyl-CoA synthase</fullName>
        <ecNumber evidence="2">2.3.1.199</ecNumber>
    </recommendedName>
</protein>
<proteinExistence type="inferred from homology"/>
<dbReference type="EC" id="2.3.1.199" evidence="2"/>
<dbReference type="GO" id="GO:0006801">
    <property type="term" value="P:superoxide metabolic process"/>
    <property type="evidence" value="ECO:0007669"/>
    <property type="project" value="InterPro"/>
</dbReference>
<dbReference type="InterPro" id="IPR012392">
    <property type="entry name" value="3-ktacl-CoA_syn"/>
</dbReference>
<gene>
    <name evidence="8" type="ORF">HHK36_027842</name>
</gene>
<comment type="similarity">
    <text evidence="1">Belongs to the thiolase-like superfamily. Chalcone/stilbene synthases family.</text>
</comment>
<feature type="region of interest" description="Disordered" evidence="5">
    <location>
        <begin position="49"/>
        <end position="72"/>
    </location>
</feature>
<dbReference type="GO" id="GO:0006633">
    <property type="term" value="P:fatty acid biosynthetic process"/>
    <property type="evidence" value="ECO:0007669"/>
    <property type="project" value="InterPro"/>
</dbReference>
<dbReference type="Gene3D" id="3.40.47.10">
    <property type="match status" value="1"/>
</dbReference>
<evidence type="ECO:0000259" key="7">
    <source>
        <dbReference type="Pfam" id="PF08541"/>
    </source>
</evidence>